<keyword evidence="2" id="KW-1185">Reference proteome</keyword>
<dbReference type="RefSeq" id="WP_135849341.1">
    <property type="nucleotide sequence ID" value="NZ_RHPJ01000002.1"/>
</dbReference>
<dbReference type="Proteomes" id="UP000297318">
    <property type="component" value="Unassembled WGS sequence"/>
</dbReference>
<accession>A0A4Z1E1R0</accession>
<dbReference type="Gene3D" id="2.60.40.2700">
    <property type="match status" value="2"/>
</dbReference>
<sequence length="183" mass="18213">MTGTPAAGQTLTATPGTWGPGAVALTYQWTRNGTAIPGATRATYTAVAADGGAQLAVAVTGTRDRYAPVTVRSAAVAVPATVVAGTPTIQGLAQPGSTLTVKPGTWGPAGVTLTYQWYRNGVAVRSATGTTLALTTKDPGVGITVAVTGSLPGKAPVTVESRRVIVSDGSVLPYPGRPGPSLT</sequence>
<comment type="caution">
    <text evidence="1">The sequence shown here is derived from an EMBL/GenBank/DDBJ whole genome shotgun (WGS) entry which is preliminary data.</text>
</comment>
<dbReference type="EMBL" id="RHPJ01000002">
    <property type="protein sequence ID" value="TGO05320.1"/>
    <property type="molecule type" value="Genomic_DNA"/>
</dbReference>
<name>A0A4Z1E1R0_9MICO</name>
<dbReference type="AlphaFoldDB" id="A0A4Z1E1R0"/>
<evidence type="ECO:0000313" key="2">
    <source>
        <dbReference type="Proteomes" id="UP000297318"/>
    </source>
</evidence>
<proteinExistence type="predicted"/>
<protein>
    <submittedName>
        <fullName evidence="1">Uncharacterized protein</fullName>
    </submittedName>
</protein>
<gene>
    <name evidence="1" type="ORF">SERN_1324</name>
</gene>
<evidence type="ECO:0000313" key="1">
    <source>
        <dbReference type="EMBL" id="TGO05320.1"/>
    </source>
</evidence>
<organism evidence="1 2">
    <name type="scientific">Serinibacter arcticus</name>
    <dbReference type="NCBI Taxonomy" id="1655435"/>
    <lineage>
        <taxon>Bacteria</taxon>
        <taxon>Bacillati</taxon>
        <taxon>Actinomycetota</taxon>
        <taxon>Actinomycetes</taxon>
        <taxon>Micrococcales</taxon>
        <taxon>Beutenbergiaceae</taxon>
        <taxon>Serinibacter</taxon>
    </lineage>
</organism>
<reference evidence="1 2" key="1">
    <citation type="submission" date="2018-11" db="EMBL/GenBank/DDBJ databases">
        <title>Complete genome sequencing of the Actinobacteria Serinibacter sp. K3-2.</title>
        <authorList>
            <person name="Rakitin A.L."/>
            <person name="Beletsky A.V."/>
            <person name="Mardanov A.V."/>
            <person name="Ravin N.V."/>
            <person name="Gromova A.S."/>
            <person name="Filippova S.N."/>
            <person name="Gal'Chenko V.F."/>
        </authorList>
    </citation>
    <scope>NUCLEOTIDE SEQUENCE [LARGE SCALE GENOMIC DNA]</scope>
    <source>
        <strain evidence="1 2">K3-2</strain>
    </source>
</reference>
<dbReference type="OrthoDB" id="614750at2"/>